<accession>A0ABQ7JKA4</accession>
<proteinExistence type="predicted"/>
<evidence type="ECO:0000256" key="3">
    <source>
        <dbReference type="ARBA" id="ARBA00022525"/>
    </source>
</evidence>
<comment type="caution">
    <text evidence="5">The sequence shown here is derived from an EMBL/GenBank/DDBJ whole genome shotgun (WGS) entry which is preliminary data.</text>
</comment>
<dbReference type="Proteomes" id="UP001194696">
    <property type="component" value="Unassembled WGS sequence"/>
</dbReference>
<evidence type="ECO:0000259" key="4">
    <source>
        <dbReference type="Pfam" id="PF20147"/>
    </source>
</evidence>
<comment type="subcellular location">
    <subcellularLocation>
        <location evidence="1">Host cell</location>
    </subcellularLocation>
    <subcellularLocation>
        <location evidence="2">Secreted</location>
    </subcellularLocation>
</comment>
<dbReference type="InterPro" id="IPR045379">
    <property type="entry name" value="Crinkler_N"/>
</dbReference>
<feature type="domain" description="Crinkler effector protein N-terminal" evidence="4">
    <location>
        <begin position="6"/>
        <end position="118"/>
    </location>
</feature>
<sequence length="686" mass="76812">MTNNPLTLFCLVDGESTSSAFPVKISPEDSIGDLKELIKTKKTNDFQDVDADKLTLWRVSISVAHDNNDDNDDDDEDLPILLDNVLKNDKKRLKAVTQKVTDIFGYGPAENTIHIIVQRPPPATPIQLRIVSQDHIEKELTLVLEGVTHHHVTEPVDPKDVETSQREMLGPFYKRPLPYHETATDTSLVMLGLELDKQARTSDGETLHSIVVGDVGRYTDHRVVAMVAPSGSGKTATVVDLASKHFVIYCVCCIPSPTISPGFKDPNFIMLAEDVESMYRTVIHRNQGTSQDTKAIDSEVKTLVGQRVQLEFLARLLFLQLLLQSKPDLKPQQFFREQTTSGASTIGELVYKLREYDNHTIHAFLDKVQTKLRSLLASRRLGLVIALDEAQVAVTGILSDKLISPSALLKNKNDLFDSKKPFWCITVIAGVQTHLENVVLLPKAYLDNDGFIKIDGLKVSPVLWADTKTELTYGQKRDYLRIAESGYRMAGKIQKDQGCSICGDVITWRTVGTSLRKPGLPIAADIKETYGVADRNVSELAKLPDLQDLINELLSDRCCASCDTKLTRDNAVFRVRRSIRDSRDNPLDLTGRCKTCKCVADVDFSRQVRSWAYLKREKRPGDYESLEKAMMAYVTTLARGFCVGSPAFDPEEFVVLRDEAAWWHVYDAIAYSVIEPSRSGETFFMI</sequence>
<gene>
    <name evidence="5" type="ORF">BGZ96_002685</name>
</gene>
<evidence type="ECO:0000256" key="2">
    <source>
        <dbReference type="ARBA" id="ARBA00004613"/>
    </source>
</evidence>
<keyword evidence="3" id="KW-0964">Secreted</keyword>
<keyword evidence="6" id="KW-1185">Reference proteome</keyword>
<organism evidence="5 6">
    <name type="scientific">Linnemannia gamsii</name>
    <dbReference type="NCBI Taxonomy" id="64522"/>
    <lineage>
        <taxon>Eukaryota</taxon>
        <taxon>Fungi</taxon>
        <taxon>Fungi incertae sedis</taxon>
        <taxon>Mucoromycota</taxon>
        <taxon>Mortierellomycotina</taxon>
        <taxon>Mortierellomycetes</taxon>
        <taxon>Mortierellales</taxon>
        <taxon>Mortierellaceae</taxon>
        <taxon>Linnemannia</taxon>
    </lineage>
</organism>
<protein>
    <recommendedName>
        <fullName evidence="4">Crinkler effector protein N-terminal domain-containing protein</fullName>
    </recommendedName>
</protein>
<dbReference type="EMBL" id="JAAAIM010001514">
    <property type="protein sequence ID" value="KAG0277855.1"/>
    <property type="molecule type" value="Genomic_DNA"/>
</dbReference>
<evidence type="ECO:0000313" key="5">
    <source>
        <dbReference type="EMBL" id="KAG0277855.1"/>
    </source>
</evidence>
<dbReference type="Pfam" id="PF20147">
    <property type="entry name" value="Crinkler"/>
    <property type="match status" value="1"/>
</dbReference>
<reference evidence="5 6" key="1">
    <citation type="journal article" date="2020" name="Fungal Divers.">
        <title>Resolving the Mortierellaceae phylogeny through synthesis of multi-gene phylogenetics and phylogenomics.</title>
        <authorList>
            <person name="Vandepol N."/>
            <person name="Liber J."/>
            <person name="Desiro A."/>
            <person name="Na H."/>
            <person name="Kennedy M."/>
            <person name="Barry K."/>
            <person name="Grigoriev I.V."/>
            <person name="Miller A.N."/>
            <person name="O'Donnell K."/>
            <person name="Stajich J.E."/>
            <person name="Bonito G."/>
        </authorList>
    </citation>
    <scope>NUCLEOTIDE SEQUENCE [LARGE SCALE GENOMIC DNA]</scope>
    <source>
        <strain evidence="5 6">AD045</strain>
    </source>
</reference>
<name>A0ABQ7JKA4_9FUNG</name>
<evidence type="ECO:0000313" key="6">
    <source>
        <dbReference type="Proteomes" id="UP001194696"/>
    </source>
</evidence>
<evidence type="ECO:0000256" key="1">
    <source>
        <dbReference type="ARBA" id="ARBA00004340"/>
    </source>
</evidence>